<dbReference type="OrthoDB" id="1683231at2"/>
<dbReference type="Proteomes" id="UP000239706">
    <property type="component" value="Unassembled WGS sequence"/>
</dbReference>
<gene>
    <name evidence="2" type="ORF">CLLI_18680</name>
</gene>
<dbReference type="SMART" id="SM00909">
    <property type="entry name" value="Germane"/>
    <property type="match status" value="1"/>
</dbReference>
<evidence type="ECO:0000313" key="3">
    <source>
        <dbReference type="Proteomes" id="UP000239706"/>
    </source>
</evidence>
<organism evidence="2 3">
    <name type="scientific">Clostridium liquoris</name>
    <dbReference type="NCBI Taxonomy" id="1289519"/>
    <lineage>
        <taxon>Bacteria</taxon>
        <taxon>Bacillati</taxon>
        <taxon>Bacillota</taxon>
        <taxon>Clostridia</taxon>
        <taxon>Eubacteriales</taxon>
        <taxon>Clostridiaceae</taxon>
        <taxon>Clostridium</taxon>
    </lineage>
</organism>
<feature type="domain" description="GerMN" evidence="1">
    <location>
        <begin position="247"/>
        <end position="336"/>
    </location>
</feature>
<dbReference type="EMBL" id="PVXO01000051">
    <property type="protein sequence ID" value="PRR78104.1"/>
    <property type="molecule type" value="Genomic_DNA"/>
</dbReference>
<keyword evidence="3" id="KW-1185">Reference proteome</keyword>
<dbReference type="Pfam" id="PF10646">
    <property type="entry name" value="Germane"/>
    <property type="match status" value="1"/>
</dbReference>
<evidence type="ECO:0000259" key="1">
    <source>
        <dbReference type="SMART" id="SM00909"/>
    </source>
</evidence>
<dbReference type="InterPro" id="IPR019606">
    <property type="entry name" value="GerMN"/>
</dbReference>
<proteinExistence type="predicted"/>
<dbReference type="PROSITE" id="PS51257">
    <property type="entry name" value="PROKAR_LIPOPROTEIN"/>
    <property type="match status" value="1"/>
</dbReference>
<dbReference type="RefSeq" id="WP_106063951.1">
    <property type="nucleotide sequence ID" value="NZ_PVXO01000051.1"/>
</dbReference>
<name>A0A2T0B2I1_9CLOT</name>
<evidence type="ECO:0000313" key="2">
    <source>
        <dbReference type="EMBL" id="PRR78104.1"/>
    </source>
</evidence>
<accession>A0A2T0B2I1</accession>
<protein>
    <submittedName>
        <fullName evidence="2">Sporulation and spore germination</fullName>
    </submittedName>
</protein>
<dbReference type="AlphaFoldDB" id="A0A2T0B2I1"/>
<comment type="caution">
    <text evidence="2">The sequence shown here is derived from an EMBL/GenBank/DDBJ whole genome shotgun (WGS) entry which is preliminary data.</text>
</comment>
<reference evidence="2 3" key="1">
    <citation type="submission" date="2018-03" db="EMBL/GenBank/DDBJ databases">
        <title>Genome sequence of Clostridium liquoris DSM 100320.</title>
        <authorList>
            <person name="Poehlein A."/>
            <person name="Daniel R."/>
        </authorList>
    </citation>
    <scope>NUCLEOTIDE SEQUENCE [LARGE SCALE GENOMIC DNA]</scope>
    <source>
        <strain evidence="2 3">DSM 100320</strain>
    </source>
</reference>
<sequence>MKKFIVLLILPFVLLTSCSKPINTEKNKPDSTKIESHVTDKNISHSVKDYYPFKENIKMKYKGTGNEFAEKTVYTDYIKGDRIQLRIVNPGTTSAQILENKDGELRLITSKGEFYYRDDITDSKNDKYEILLKEPLAKGTSWTLANGSKRYISDVDKEIETPAGKFKALEVTTESAESKTLDYYVLNMGLVKTVFKSKDAEVITTLENVEENAPVHQTVKFYYPDYVEDKIIFVKRQLDFKTNDDLKNLLENNFKEVPNKDISHIFSKNVKINKVYLDDKSNTVKIDISDNFVKEMNAGGGLESAILKCITNTLGDYYNVDKVSITLNGKPYASGHIILNENETLKVDYNGISEYK</sequence>